<sequence length="174" mass="19676">MKTEGGVQFTGRKRSLIEDARKERENGSPSPGASRCADNFVFEEKDGKVTLNILFSLSSEKKSGLSKTGKVFETFEANIHHIETRPGRRTKNCVVADLEYFIRCEVHSSDTDVLINSLKRVADDVRSITEDKVPWFPRKIGDLDKCNHLITKYDPDLDQDHPRGPFAKSGLHTR</sequence>
<dbReference type="GO" id="GO:0043204">
    <property type="term" value="C:perikaryon"/>
    <property type="evidence" value="ECO:0007669"/>
    <property type="project" value="TreeGrafter"/>
</dbReference>
<dbReference type="GO" id="GO:0005506">
    <property type="term" value="F:iron ion binding"/>
    <property type="evidence" value="ECO:0007669"/>
    <property type="project" value="InterPro"/>
</dbReference>
<dbReference type="Pfam" id="PF00351">
    <property type="entry name" value="Biopterin_H"/>
    <property type="match status" value="1"/>
</dbReference>
<dbReference type="GO" id="GO:0004511">
    <property type="term" value="F:tyrosine 3-monooxygenase activity"/>
    <property type="evidence" value="ECO:0007669"/>
    <property type="project" value="InterPro"/>
</dbReference>
<dbReference type="FunFam" id="3.30.70.260:FF:000024">
    <property type="entry name" value="Tyrosine 3-monooxygenase"/>
    <property type="match status" value="1"/>
</dbReference>
<accession>A0A8T2NZR7</accession>
<reference evidence="9" key="1">
    <citation type="thesis" date="2021" institute="BYU ScholarsArchive" country="Provo, UT, USA">
        <title>Applications of and Algorithms for Genome Assembly and Genomic Analyses with an Emphasis on Marine Teleosts.</title>
        <authorList>
            <person name="Pickett B.D."/>
        </authorList>
    </citation>
    <scope>NUCLEOTIDE SEQUENCE</scope>
    <source>
        <strain evidence="9">HI-2016</strain>
    </source>
</reference>
<dbReference type="InterPro" id="IPR019774">
    <property type="entry name" value="Aromatic-AA_hydroxylase_C"/>
</dbReference>
<name>A0A8T2NZR7_9TELE</name>
<feature type="compositionally biased region" description="Basic and acidic residues" evidence="7">
    <location>
        <begin position="154"/>
        <end position="163"/>
    </location>
</feature>
<evidence type="ECO:0000313" key="9">
    <source>
        <dbReference type="EMBL" id="KAG9345674.1"/>
    </source>
</evidence>
<keyword evidence="10" id="KW-1185">Reference proteome</keyword>
<dbReference type="InterPro" id="IPR045865">
    <property type="entry name" value="ACT-like_dom_sf"/>
</dbReference>
<comment type="similarity">
    <text evidence="2">Belongs to the biopterin-dependent aromatic amino acid hydroxylase family.</text>
</comment>
<dbReference type="GO" id="GO:0030424">
    <property type="term" value="C:axon"/>
    <property type="evidence" value="ECO:0007669"/>
    <property type="project" value="TreeGrafter"/>
</dbReference>
<feature type="region of interest" description="Disordered" evidence="7">
    <location>
        <begin position="154"/>
        <end position="174"/>
    </location>
</feature>
<evidence type="ECO:0000256" key="3">
    <source>
        <dbReference type="ARBA" id="ARBA00022723"/>
    </source>
</evidence>
<protein>
    <recommendedName>
        <fullName evidence="8">Biopterin-dependent aromatic amino acid hydroxylase family profile domain-containing protein</fullName>
    </recommendedName>
</protein>
<dbReference type="Gene3D" id="1.10.800.10">
    <property type="entry name" value="Aromatic amino acid hydroxylase"/>
    <property type="match status" value="1"/>
</dbReference>
<feature type="domain" description="Biopterin-dependent aromatic amino acid hydroxylase family profile" evidence="8">
    <location>
        <begin position="121"/>
        <end position="174"/>
    </location>
</feature>
<keyword evidence="3" id="KW-0479">Metal-binding</keyword>
<evidence type="ECO:0000256" key="2">
    <source>
        <dbReference type="ARBA" id="ARBA00009712"/>
    </source>
</evidence>
<dbReference type="InterPro" id="IPR036329">
    <property type="entry name" value="Aro-AA_hydroxylase_C_sf"/>
</dbReference>
<dbReference type="Proteomes" id="UP000824540">
    <property type="component" value="Unassembled WGS sequence"/>
</dbReference>
<dbReference type="InterPro" id="IPR036951">
    <property type="entry name" value="ArAA_hydroxylase_sf"/>
</dbReference>
<comment type="cofactor">
    <cofactor evidence="1">
        <name>Fe(2+)</name>
        <dbReference type="ChEBI" id="CHEBI:29033"/>
    </cofactor>
</comment>
<dbReference type="Gene3D" id="3.30.70.260">
    <property type="match status" value="1"/>
</dbReference>
<dbReference type="OrthoDB" id="983542at2759"/>
<evidence type="ECO:0000256" key="4">
    <source>
        <dbReference type="ARBA" id="ARBA00023002"/>
    </source>
</evidence>
<dbReference type="GO" id="GO:0006585">
    <property type="term" value="P:dopamine biosynthetic process from tyrosine"/>
    <property type="evidence" value="ECO:0007669"/>
    <property type="project" value="TreeGrafter"/>
</dbReference>
<feature type="compositionally biased region" description="Basic and acidic residues" evidence="7">
    <location>
        <begin position="15"/>
        <end position="26"/>
    </location>
</feature>
<evidence type="ECO:0000256" key="6">
    <source>
        <dbReference type="ARBA" id="ARBA00023033"/>
    </source>
</evidence>
<dbReference type="AlphaFoldDB" id="A0A8T2NZR7"/>
<dbReference type="PANTHER" id="PTHR11473">
    <property type="entry name" value="AROMATIC AMINO ACID HYDROXYLASE"/>
    <property type="match status" value="1"/>
</dbReference>
<evidence type="ECO:0000259" key="8">
    <source>
        <dbReference type="PROSITE" id="PS51410"/>
    </source>
</evidence>
<organism evidence="9 10">
    <name type="scientific">Albula glossodonta</name>
    <name type="common">roundjaw bonefish</name>
    <dbReference type="NCBI Taxonomy" id="121402"/>
    <lineage>
        <taxon>Eukaryota</taxon>
        <taxon>Metazoa</taxon>
        <taxon>Chordata</taxon>
        <taxon>Craniata</taxon>
        <taxon>Vertebrata</taxon>
        <taxon>Euteleostomi</taxon>
        <taxon>Actinopterygii</taxon>
        <taxon>Neopterygii</taxon>
        <taxon>Teleostei</taxon>
        <taxon>Albuliformes</taxon>
        <taxon>Albulidae</taxon>
        <taxon>Albula</taxon>
    </lineage>
</organism>
<dbReference type="Pfam" id="PF21417">
    <property type="entry name" value="TH_ACT"/>
    <property type="match status" value="1"/>
</dbReference>
<evidence type="ECO:0000313" key="10">
    <source>
        <dbReference type="Proteomes" id="UP000824540"/>
    </source>
</evidence>
<dbReference type="GO" id="GO:0005737">
    <property type="term" value="C:cytoplasm"/>
    <property type="evidence" value="ECO:0007669"/>
    <property type="project" value="TreeGrafter"/>
</dbReference>
<evidence type="ECO:0000256" key="7">
    <source>
        <dbReference type="SAM" id="MobiDB-lite"/>
    </source>
</evidence>
<gene>
    <name evidence="9" type="ORF">JZ751_008818</name>
</gene>
<keyword evidence="4" id="KW-0560">Oxidoreductase</keyword>
<evidence type="ECO:0000256" key="5">
    <source>
        <dbReference type="ARBA" id="ARBA00023004"/>
    </source>
</evidence>
<comment type="caution">
    <text evidence="9">The sequence shown here is derived from an EMBL/GenBank/DDBJ whole genome shotgun (WGS) entry which is preliminary data.</text>
</comment>
<dbReference type="PROSITE" id="PS51410">
    <property type="entry name" value="BH4_AAA_HYDROXYL_2"/>
    <property type="match status" value="1"/>
</dbReference>
<dbReference type="EMBL" id="JAFBMS010000017">
    <property type="protein sequence ID" value="KAG9345674.1"/>
    <property type="molecule type" value="Genomic_DNA"/>
</dbReference>
<dbReference type="InterPro" id="IPR001273">
    <property type="entry name" value="ArAA_hydroxylase"/>
</dbReference>
<keyword evidence="5" id="KW-0408">Iron</keyword>
<dbReference type="PANTHER" id="PTHR11473:SF38">
    <property type="entry name" value="TYROSINE 3-MONOOXYGENASE"/>
    <property type="match status" value="1"/>
</dbReference>
<dbReference type="CDD" id="cd04930">
    <property type="entry name" value="ACT_TH"/>
    <property type="match status" value="1"/>
</dbReference>
<dbReference type="SUPFAM" id="SSF55021">
    <property type="entry name" value="ACT-like"/>
    <property type="match status" value="1"/>
</dbReference>
<feature type="region of interest" description="Disordered" evidence="7">
    <location>
        <begin position="1"/>
        <end position="36"/>
    </location>
</feature>
<evidence type="ECO:0000256" key="1">
    <source>
        <dbReference type="ARBA" id="ARBA00001954"/>
    </source>
</evidence>
<proteinExistence type="inferred from homology"/>
<dbReference type="InterPro" id="IPR049321">
    <property type="entry name" value="TH_ACT"/>
</dbReference>
<keyword evidence="6" id="KW-0503">Monooxygenase</keyword>
<dbReference type="SUPFAM" id="SSF56534">
    <property type="entry name" value="Aromatic aminoacid monoxygenases, catalytic and oligomerization domains"/>
    <property type="match status" value="1"/>
</dbReference>